<dbReference type="GO" id="GO:0043633">
    <property type="term" value="P:polyadenylation-dependent RNA catabolic process"/>
    <property type="evidence" value="ECO:0007669"/>
    <property type="project" value="InterPro"/>
</dbReference>
<evidence type="ECO:0000256" key="8">
    <source>
        <dbReference type="RuleBase" id="RU003953"/>
    </source>
</evidence>
<evidence type="ECO:0000256" key="6">
    <source>
        <dbReference type="ARBA" id="ARBA00023163"/>
    </source>
</evidence>
<keyword evidence="3 7" id="KW-0547">Nucleotide-binding</keyword>
<comment type="catalytic activity">
    <reaction evidence="7">
        <text>RNA(n) + ATP = RNA(n)-3'-adenine ribonucleotide + diphosphate</text>
        <dbReference type="Rhea" id="RHEA:11332"/>
        <dbReference type="Rhea" id="RHEA-COMP:14527"/>
        <dbReference type="Rhea" id="RHEA-COMP:17347"/>
        <dbReference type="ChEBI" id="CHEBI:30616"/>
        <dbReference type="ChEBI" id="CHEBI:33019"/>
        <dbReference type="ChEBI" id="CHEBI:140395"/>
        <dbReference type="ChEBI" id="CHEBI:173115"/>
        <dbReference type="EC" id="2.7.7.19"/>
    </reaction>
</comment>
<evidence type="ECO:0000313" key="15">
    <source>
        <dbReference type="EMBL" id="VFK00771.1"/>
    </source>
</evidence>
<dbReference type="Pfam" id="PF12626">
    <property type="entry name" value="PolyA_pol_arg_C"/>
    <property type="match status" value="1"/>
</dbReference>
<feature type="active site" evidence="7">
    <location>
        <position position="17"/>
    </location>
</feature>
<reference evidence="13" key="1">
    <citation type="submission" date="2019-02" db="EMBL/GenBank/DDBJ databases">
        <authorList>
            <person name="Gruber-Vodicka R. H."/>
            <person name="Seah K. B. B."/>
        </authorList>
    </citation>
    <scope>NUCLEOTIDE SEQUENCE</scope>
    <source>
        <strain evidence="15">BECK_SA2B12</strain>
        <strain evidence="13">BECK_SA2B15</strain>
        <strain evidence="14">BECK_SA2B20</strain>
    </source>
</reference>
<dbReference type="PANTHER" id="PTHR43051:SF1">
    <property type="entry name" value="POLYNUCLEOTIDE ADENYLYLTRANSFERASE FAMILY PROTEIN"/>
    <property type="match status" value="1"/>
</dbReference>
<feature type="region of interest" description="Disordered" evidence="9">
    <location>
        <begin position="363"/>
        <end position="386"/>
    </location>
</feature>
<dbReference type="CDD" id="cd05398">
    <property type="entry name" value="NT_ClassII-CCAase"/>
    <property type="match status" value="1"/>
</dbReference>
<feature type="domain" description="Polymerase A arginine-rich C-terminal" evidence="11">
    <location>
        <begin position="273"/>
        <end position="386"/>
    </location>
</feature>
<dbReference type="Gene3D" id="1.10.3090.10">
    <property type="entry name" value="cca-adding enzyme, domain 2"/>
    <property type="match status" value="1"/>
</dbReference>
<evidence type="ECO:0000256" key="1">
    <source>
        <dbReference type="ARBA" id="ARBA00022664"/>
    </source>
</evidence>
<evidence type="ECO:0000313" key="14">
    <source>
        <dbReference type="EMBL" id="VFJ94161.1"/>
    </source>
</evidence>
<keyword evidence="4 7" id="KW-0067">ATP-binding</keyword>
<evidence type="ECO:0000256" key="5">
    <source>
        <dbReference type="ARBA" id="ARBA00022884"/>
    </source>
</evidence>
<keyword evidence="2 7" id="KW-0808">Transferase</keyword>
<accession>A0A450UL69</accession>
<evidence type="ECO:0000256" key="7">
    <source>
        <dbReference type="HAMAP-Rule" id="MF_00957"/>
    </source>
</evidence>
<sequence length="386" mass="44206">MVGGSVRDLLLGQKPKDFDIVTNAHPEQVRQLFNRKCVLIGRRFRLAHVRFGSEIIEVATFRGHWDDCGGGDRIAVNGRIVRDNVYGASISEDVWRRDFSVNSLYYNIADFSVIDFVDGMADLAARTLRLIGDPEMRYREDAVRTLRAARFAAKLGFSIHPDTEAPIREFGKLLKEVPPARLFEEVLKLFHAGYALPSFRLLRHHGLFGQLFPATESLLAGAESASSLELLERALANTDARIAQGQPVTPAFLFAALLWGPMQYRARRNRERGMLSTPALESAGRQVINEQLRHVMLPRRFTAMTREIWTFQARLTRNTKRRPKQMIRHPRFRAAYDFLMLRAEAGEKEVKDVAKWWTDFQENSKPVHGAPAQKTNQEKHSRSRRR</sequence>
<dbReference type="GO" id="GO:0005524">
    <property type="term" value="F:ATP binding"/>
    <property type="evidence" value="ECO:0007669"/>
    <property type="project" value="UniProtKB-UniRule"/>
</dbReference>
<dbReference type="HAMAP" id="MF_00957">
    <property type="entry name" value="PolyA_pol"/>
    <property type="match status" value="1"/>
</dbReference>
<protein>
    <recommendedName>
        <fullName evidence="7">Poly(A) polymerase I</fullName>
        <shortName evidence="7">PAP I</shortName>
        <ecNumber evidence="7">2.7.7.19</ecNumber>
    </recommendedName>
</protein>
<evidence type="ECO:0000256" key="3">
    <source>
        <dbReference type="ARBA" id="ARBA00022741"/>
    </source>
</evidence>
<evidence type="ECO:0000259" key="12">
    <source>
        <dbReference type="Pfam" id="PF12627"/>
    </source>
</evidence>
<keyword evidence="6 7" id="KW-0804">Transcription</keyword>
<proteinExistence type="inferred from homology"/>
<dbReference type="AlphaFoldDB" id="A0A450UL69"/>
<dbReference type="NCBIfam" id="TIGR01942">
    <property type="entry name" value="pcnB"/>
    <property type="match status" value="1"/>
</dbReference>
<dbReference type="Gene3D" id="3.30.460.10">
    <property type="entry name" value="Beta Polymerase, domain 2"/>
    <property type="match status" value="1"/>
</dbReference>
<dbReference type="PANTHER" id="PTHR43051">
    <property type="entry name" value="POLYNUCLEOTIDE ADENYLYLTRANSFERASE FAMILY PROTEIN"/>
    <property type="match status" value="1"/>
</dbReference>
<evidence type="ECO:0000256" key="9">
    <source>
        <dbReference type="SAM" id="MobiDB-lite"/>
    </source>
</evidence>
<gene>
    <name evidence="7" type="primary">pcnB</name>
    <name evidence="13" type="ORF">BECKH772A_GA0070896_1005411</name>
    <name evidence="14" type="ORF">BECKH772B_GA0070898_100565</name>
    <name evidence="15" type="ORF">BECKH772C_GA0070978_1005211</name>
</gene>
<dbReference type="Pfam" id="PF12627">
    <property type="entry name" value="PolyA_pol_RNAbd"/>
    <property type="match status" value="1"/>
</dbReference>
<name>A0A450UL69_9GAMM</name>
<comment type="similarity">
    <text evidence="7 8">Belongs to the tRNA nucleotidyltransferase/poly(A) polymerase family.</text>
</comment>
<evidence type="ECO:0000259" key="11">
    <source>
        <dbReference type="Pfam" id="PF12626"/>
    </source>
</evidence>
<dbReference type="GO" id="GO:0003723">
    <property type="term" value="F:RNA binding"/>
    <property type="evidence" value="ECO:0007669"/>
    <property type="project" value="UniProtKB-UniRule"/>
</dbReference>
<dbReference type="InterPro" id="IPR002646">
    <property type="entry name" value="PolA_pol_head_dom"/>
</dbReference>
<dbReference type="InterPro" id="IPR043519">
    <property type="entry name" value="NT_sf"/>
</dbReference>
<dbReference type="GO" id="GO:0006397">
    <property type="term" value="P:mRNA processing"/>
    <property type="evidence" value="ECO:0007669"/>
    <property type="project" value="UniProtKB-KW"/>
</dbReference>
<dbReference type="SUPFAM" id="SSF81891">
    <property type="entry name" value="Poly A polymerase C-terminal region-like"/>
    <property type="match status" value="1"/>
</dbReference>
<dbReference type="EC" id="2.7.7.19" evidence="7"/>
<dbReference type="GO" id="GO:1990817">
    <property type="term" value="F:poly(A) RNA polymerase activity"/>
    <property type="evidence" value="ECO:0007669"/>
    <property type="project" value="UniProtKB-UniRule"/>
</dbReference>
<dbReference type="InterPro" id="IPR052191">
    <property type="entry name" value="tRNA_ntf/polyA_polymerase_I"/>
</dbReference>
<dbReference type="SUPFAM" id="SSF81301">
    <property type="entry name" value="Nucleotidyltransferase"/>
    <property type="match status" value="1"/>
</dbReference>
<evidence type="ECO:0000256" key="2">
    <source>
        <dbReference type="ARBA" id="ARBA00022679"/>
    </source>
</evidence>
<evidence type="ECO:0000256" key="4">
    <source>
        <dbReference type="ARBA" id="ARBA00022840"/>
    </source>
</evidence>
<dbReference type="Pfam" id="PF01743">
    <property type="entry name" value="PolyA_pol"/>
    <property type="match status" value="1"/>
</dbReference>
<organism evidence="13">
    <name type="scientific">Candidatus Kentrum eta</name>
    <dbReference type="NCBI Taxonomy" id="2126337"/>
    <lineage>
        <taxon>Bacteria</taxon>
        <taxon>Pseudomonadati</taxon>
        <taxon>Pseudomonadota</taxon>
        <taxon>Gammaproteobacteria</taxon>
        <taxon>Candidatus Kentrum</taxon>
    </lineage>
</organism>
<feature type="active site" evidence="7">
    <location>
        <position position="98"/>
    </location>
</feature>
<dbReference type="InterPro" id="IPR032828">
    <property type="entry name" value="PolyA_RNA-bd"/>
</dbReference>
<dbReference type="EMBL" id="CAADFI010000056">
    <property type="protein sequence ID" value="VFJ94161.1"/>
    <property type="molecule type" value="Genomic_DNA"/>
</dbReference>
<feature type="domain" description="Poly A polymerase head" evidence="10">
    <location>
        <begin position="1"/>
        <end position="129"/>
    </location>
</feature>
<feature type="active site" evidence="7">
    <location>
        <position position="19"/>
    </location>
</feature>
<dbReference type="InterPro" id="IPR025866">
    <property type="entry name" value="PolyA_pol_arg_C_dom"/>
</dbReference>
<evidence type="ECO:0000259" key="10">
    <source>
        <dbReference type="Pfam" id="PF01743"/>
    </source>
</evidence>
<dbReference type="EMBL" id="CAADFG010000054">
    <property type="protein sequence ID" value="VFJ93264.1"/>
    <property type="molecule type" value="Genomic_DNA"/>
</dbReference>
<keyword evidence="1 7" id="KW-0507">mRNA processing</keyword>
<comment type="function">
    <text evidence="7">Adds poly(A) tail to the 3' end of many RNAs, which usually targets these RNAs for decay. Plays a significant role in the global control of gene expression, through influencing the rate of transcript degradation, and in the general RNA quality control.</text>
</comment>
<keyword evidence="5 7" id="KW-0694">RNA-binding</keyword>
<evidence type="ECO:0000313" key="13">
    <source>
        <dbReference type="EMBL" id="VFJ93264.1"/>
    </source>
</evidence>
<feature type="domain" description="tRNA nucleotidyltransferase/poly(A) polymerase RNA and SrmB- binding" evidence="12">
    <location>
        <begin position="156"/>
        <end position="217"/>
    </location>
</feature>
<dbReference type="EMBL" id="CAADFJ010000052">
    <property type="protein sequence ID" value="VFK00771.1"/>
    <property type="molecule type" value="Genomic_DNA"/>
</dbReference>
<dbReference type="InterPro" id="IPR010206">
    <property type="entry name" value="PolA_pol_I"/>
</dbReference>